<dbReference type="EC" id="3.4.14.1" evidence="5"/>
<dbReference type="InterPro" id="IPR000169">
    <property type="entry name" value="Pept_cys_AS"/>
</dbReference>
<dbReference type="InterPro" id="IPR036496">
    <property type="entry name" value="CathepsinC_exc_dom_sf"/>
</dbReference>
<proteinExistence type="inferred from homology"/>
<gene>
    <name evidence="17" type="ORF">PGLA2088_LOCUS40108</name>
</gene>
<evidence type="ECO:0000256" key="3">
    <source>
        <dbReference type="ARBA" id="ARBA00008455"/>
    </source>
</evidence>
<sequence length="696" mass="77389">MAASSLYFWPGSTSLAFSALLVGLSSLPGVFSDLPVHCLRHQLVGDWDFFLGPASSERSSCGHQSPDVPESQPAVFLAEVSQQRKVQLQAPSRARSGADDQGSWTMIYDEAFEVNVDSLSFLAFSRFDLVHNGTVTTNVSQCGETQLGWYRNVDRDQWGCFYARKSAPIQEHESTASFSQSPVSRSASYDEPLVEEYHQLFAASLNLLQDMWTAKSYERLVNRTLRDINKMAGILRPFSAAEHGKSDLIAASSRPVARSPSFLQQKSTEARSTASFRGASSSLPSAWDWRNVSGISYLDKVMDQAGCGSCYVVATTHMLSARHRIKQQDPSFDGFSINFPLHCSEYNQGCDGGYAFLASRWAQDVGLVPKHCSTYSPVVPSCQLACDVTALEKRWRADNHHYVGGHYGGATEEKMLQELVDRGPLVVSFEPKHEFMYYDGGIYSTVPNQRREWEQVDHAVLLVGFGQQHGKKYWLLQNSWGEDWGEQGFFRMVRGSDESGIESIVVGADVVEVRQALSPSRRGSGIEPIFELECELKTLLAAQAEDSASVLRSVAQMVEEIQQSSCPPSPWATSRMNRSRPSTQPKTWVALRISWPPQPQLALPPAAGGKLVVTGCQNPTVGNIVRGEYAAFSDNHGRTVYRRSEQVNNLDVLIYFWDDRDGPSFCGWWFGPKVGGDQVWAYNSERAMVPPTSQWK</sequence>
<comment type="similarity">
    <text evidence="3">Belongs to the peptidase C1 family.</text>
</comment>
<dbReference type="InterPro" id="IPR025660">
    <property type="entry name" value="Pept_his_AS"/>
</dbReference>
<evidence type="ECO:0000256" key="1">
    <source>
        <dbReference type="ARBA" id="ARBA00000738"/>
    </source>
</evidence>
<dbReference type="Gene3D" id="3.90.70.10">
    <property type="entry name" value="Cysteine proteinases"/>
    <property type="match status" value="1"/>
</dbReference>
<feature type="chain" id="PRO_5032280501" description="Dipeptidyl peptidase 1" evidence="15">
    <location>
        <begin position="33"/>
        <end position="696"/>
    </location>
</feature>
<keyword evidence="8" id="KW-1015">Disulfide bond</keyword>
<dbReference type="Proteomes" id="UP000626109">
    <property type="component" value="Unassembled WGS sequence"/>
</dbReference>
<evidence type="ECO:0000256" key="10">
    <source>
        <dbReference type="ARBA" id="ARBA00029762"/>
    </source>
</evidence>
<evidence type="ECO:0000256" key="4">
    <source>
        <dbReference type="ARBA" id="ARBA00011610"/>
    </source>
</evidence>
<dbReference type="Gene3D" id="2.40.128.80">
    <property type="entry name" value="Cathepsin C, exclusion domain"/>
    <property type="match status" value="1"/>
</dbReference>
<dbReference type="PROSITE" id="PS00639">
    <property type="entry name" value="THIOL_PROTEASE_HIS"/>
    <property type="match status" value="1"/>
</dbReference>
<dbReference type="InterPro" id="IPR025661">
    <property type="entry name" value="Pept_asp_AS"/>
</dbReference>
<dbReference type="Pfam" id="PF08773">
    <property type="entry name" value="CathepsinC_exc"/>
    <property type="match status" value="1"/>
</dbReference>
<dbReference type="InterPro" id="IPR000668">
    <property type="entry name" value="Peptidase_C1A_C"/>
</dbReference>
<evidence type="ECO:0000313" key="18">
    <source>
        <dbReference type="Proteomes" id="UP000626109"/>
    </source>
</evidence>
<protein>
    <recommendedName>
        <fullName evidence="6">Dipeptidyl peptidase 1</fullName>
        <ecNumber evidence="5">3.4.14.1</ecNumber>
    </recommendedName>
    <alternativeName>
        <fullName evidence="11">Cathepsin C</fullName>
    </alternativeName>
    <alternativeName>
        <fullName evidence="10">Cathepsin J</fullName>
    </alternativeName>
    <alternativeName>
        <fullName evidence="13">Dipeptidyl peptidase I</fullName>
    </alternativeName>
    <alternativeName>
        <fullName evidence="12">Dipeptidyl transferase</fullName>
    </alternativeName>
</protein>
<evidence type="ECO:0000256" key="9">
    <source>
        <dbReference type="ARBA" id="ARBA00023214"/>
    </source>
</evidence>
<evidence type="ECO:0000313" key="17">
    <source>
        <dbReference type="EMBL" id="CAE8718510.1"/>
    </source>
</evidence>
<dbReference type="SUPFAM" id="SSF54001">
    <property type="entry name" value="Cysteine proteinases"/>
    <property type="match status" value="1"/>
</dbReference>
<dbReference type="InterPro" id="IPR014882">
    <property type="entry name" value="CathepsinC_exc"/>
</dbReference>
<keyword evidence="15" id="KW-0732">Signal</keyword>
<dbReference type="InterPro" id="IPR038765">
    <property type="entry name" value="Papain-like_cys_pep_sf"/>
</dbReference>
<feature type="signal peptide" evidence="15">
    <location>
        <begin position="1"/>
        <end position="32"/>
    </location>
</feature>
<evidence type="ECO:0000256" key="11">
    <source>
        <dbReference type="ARBA" id="ARBA00029779"/>
    </source>
</evidence>
<evidence type="ECO:0000256" key="2">
    <source>
        <dbReference type="ARBA" id="ARBA00001923"/>
    </source>
</evidence>
<keyword evidence="9" id="KW-0868">Chloride</keyword>
<evidence type="ECO:0000256" key="7">
    <source>
        <dbReference type="ARBA" id="ARBA00023145"/>
    </source>
</evidence>
<comment type="caution">
    <text evidence="17">The sequence shown here is derived from an EMBL/GenBank/DDBJ whole genome shotgun (WGS) entry which is preliminary data.</text>
</comment>
<dbReference type="GO" id="GO:0006508">
    <property type="term" value="P:proteolysis"/>
    <property type="evidence" value="ECO:0007669"/>
    <property type="project" value="InterPro"/>
</dbReference>
<dbReference type="GO" id="GO:0008234">
    <property type="term" value="F:cysteine-type peptidase activity"/>
    <property type="evidence" value="ECO:0007669"/>
    <property type="project" value="InterPro"/>
</dbReference>
<evidence type="ECO:0000256" key="6">
    <source>
        <dbReference type="ARBA" id="ARBA00014709"/>
    </source>
</evidence>
<feature type="non-terminal residue" evidence="17">
    <location>
        <position position="1"/>
    </location>
</feature>
<dbReference type="PROSITE" id="PS00640">
    <property type="entry name" value="THIOL_PROTEASE_ASN"/>
    <property type="match status" value="1"/>
</dbReference>
<dbReference type="GO" id="GO:0008239">
    <property type="term" value="F:dipeptidyl-peptidase activity"/>
    <property type="evidence" value="ECO:0007669"/>
    <property type="project" value="UniProtKB-EC"/>
</dbReference>
<comment type="function">
    <text evidence="14">Thiol protease. Has dipeptidylpeptidase activity. Active against a broad range of dipeptide substrates composed of both polar and hydrophobic amino acids. Proline cannot occupy the P1 position and arginine cannot occupy the P2 position of the substrate. Can act as both an exopeptidase and endopeptidase. Activates serine proteases such as elastase, cathepsin G and granzymes A and B.</text>
</comment>
<reference evidence="17" key="1">
    <citation type="submission" date="2021-02" db="EMBL/GenBank/DDBJ databases">
        <authorList>
            <person name="Dougan E. K."/>
            <person name="Rhodes N."/>
            <person name="Thang M."/>
            <person name="Chan C."/>
        </authorList>
    </citation>
    <scope>NUCLEOTIDE SEQUENCE</scope>
</reference>
<dbReference type="SMART" id="SM00645">
    <property type="entry name" value="Pept_C1"/>
    <property type="match status" value="1"/>
</dbReference>
<dbReference type="AlphaFoldDB" id="A0A813L7L9"/>
<evidence type="ECO:0000259" key="16">
    <source>
        <dbReference type="SMART" id="SM00645"/>
    </source>
</evidence>
<evidence type="ECO:0000256" key="15">
    <source>
        <dbReference type="SAM" id="SignalP"/>
    </source>
</evidence>
<dbReference type="PROSITE" id="PS00139">
    <property type="entry name" value="THIOL_PROTEASE_CYS"/>
    <property type="match status" value="1"/>
</dbReference>
<comment type="cofactor">
    <cofactor evidence="2">
        <name>chloride</name>
        <dbReference type="ChEBI" id="CHEBI:17996"/>
    </cofactor>
</comment>
<evidence type="ECO:0000256" key="5">
    <source>
        <dbReference type="ARBA" id="ARBA00012059"/>
    </source>
</evidence>
<dbReference type="EMBL" id="CAJNNW010033378">
    <property type="protein sequence ID" value="CAE8718510.1"/>
    <property type="molecule type" value="Genomic_DNA"/>
</dbReference>
<keyword evidence="7" id="KW-0865">Zymogen</keyword>
<accession>A0A813L7L9</accession>
<evidence type="ECO:0000256" key="13">
    <source>
        <dbReference type="ARBA" id="ARBA00032961"/>
    </source>
</evidence>
<evidence type="ECO:0000256" key="12">
    <source>
        <dbReference type="ARBA" id="ARBA00030778"/>
    </source>
</evidence>
<evidence type="ECO:0000256" key="8">
    <source>
        <dbReference type="ARBA" id="ARBA00023157"/>
    </source>
</evidence>
<dbReference type="Pfam" id="PF00112">
    <property type="entry name" value="Peptidase_C1"/>
    <property type="match status" value="1"/>
</dbReference>
<comment type="catalytic activity">
    <reaction evidence="1">
        <text>Release of an N-terminal dipeptide, Xaa-Yaa-|-Zaa-, except when Xaa is Arg or Lys, or Yaa or Zaa is Pro.</text>
        <dbReference type="EC" id="3.4.14.1"/>
    </reaction>
</comment>
<comment type="subunit">
    <text evidence="4">Tetramer of heterotrimers consisting of exclusion domain, heavy- and light chains.</text>
</comment>
<feature type="domain" description="Peptidase C1A papain C-terminal" evidence="16">
    <location>
        <begin position="283"/>
        <end position="509"/>
    </location>
</feature>
<dbReference type="PANTHER" id="PTHR12411">
    <property type="entry name" value="CYSTEINE PROTEASE FAMILY C1-RELATED"/>
    <property type="match status" value="1"/>
</dbReference>
<dbReference type="InterPro" id="IPR013128">
    <property type="entry name" value="Peptidase_C1A"/>
</dbReference>
<evidence type="ECO:0000256" key="14">
    <source>
        <dbReference type="ARBA" id="ARBA00045556"/>
    </source>
</evidence>
<name>A0A813L7L9_POLGL</name>
<organism evidence="17 18">
    <name type="scientific">Polarella glacialis</name>
    <name type="common">Dinoflagellate</name>
    <dbReference type="NCBI Taxonomy" id="89957"/>
    <lineage>
        <taxon>Eukaryota</taxon>
        <taxon>Sar</taxon>
        <taxon>Alveolata</taxon>
        <taxon>Dinophyceae</taxon>
        <taxon>Suessiales</taxon>
        <taxon>Suessiaceae</taxon>
        <taxon>Polarella</taxon>
    </lineage>
</organism>
<dbReference type="SUPFAM" id="SSF75001">
    <property type="entry name" value="Dipeptidyl peptidase I (cathepsin C), exclusion domain"/>
    <property type="match status" value="1"/>
</dbReference>